<comment type="subcellular location">
    <subcellularLocation>
        <location evidence="2">Mitochondrion matrix</location>
    </subcellularLocation>
</comment>
<dbReference type="GO" id="GO:0003863">
    <property type="term" value="F:branched-chain 2-oxo acid dehydrogenase activity"/>
    <property type="evidence" value="ECO:0007669"/>
    <property type="project" value="UniProtKB-EC"/>
</dbReference>
<dbReference type="SUPFAM" id="SSF52518">
    <property type="entry name" value="Thiamin diphosphate-binding fold (THDP-binding)"/>
    <property type="match status" value="1"/>
</dbReference>
<evidence type="ECO:0000256" key="5">
    <source>
        <dbReference type="ARBA" id="ARBA00022946"/>
    </source>
</evidence>
<evidence type="ECO:0000259" key="10">
    <source>
        <dbReference type="Pfam" id="PF00676"/>
    </source>
</evidence>
<dbReference type="AlphaFoldDB" id="A0AA35S6I2"/>
<comment type="cofactor">
    <cofactor evidence="1 9">
        <name>thiamine diphosphate</name>
        <dbReference type="ChEBI" id="CHEBI:58937"/>
    </cofactor>
</comment>
<dbReference type="GO" id="GO:0005759">
    <property type="term" value="C:mitochondrial matrix"/>
    <property type="evidence" value="ECO:0007669"/>
    <property type="project" value="UniProtKB-SubCell"/>
</dbReference>
<keyword evidence="7 9" id="KW-0560">Oxidoreductase</keyword>
<keyword evidence="5" id="KW-0809">Transit peptide</keyword>
<reference evidence="11" key="1">
    <citation type="submission" date="2023-03" db="EMBL/GenBank/DDBJ databases">
        <authorList>
            <person name="Steffen K."/>
            <person name="Cardenas P."/>
        </authorList>
    </citation>
    <scope>NUCLEOTIDE SEQUENCE</scope>
</reference>
<evidence type="ECO:0000256" key="1">
    <source>
        <dbReference type="ARBA" id="ARBA00001964"/>
    </source>
</evidence>
<comment type="catalytic activity">
    <reaction evidence="9">
        <text>N(6)-[(R)-lipoyl]-L-lysyl-[protein] + 3-methyl-2-oxobutanoate + H(+) = N(6)-[(R)-S(8)-2-methylpropanoyldihydrolipoyl]-L-lysyl-[protein] + CO2</text>
        <dbReference type="Rhea" id="RHEA:13457"/>
        <dbReference type="Rhea" id="RHEA-COMP:10474"/>
        <dbReference type="Rhea" id="RHEA-COMP:10497"/>
        <dbReference type="ChEBI" id="CHEBI:11851"/>
        <dbReference type="ChEBI" id="CHEBI:15378"/>
        <dbReference type="ChEBI" id="CHEBI:16526"/>
        <dbReference type="ChEBI" id="CHEBI:83099"/>
        <dbReference type="ChEBI" id="CHEBI:83142"/>
        <dbReference type="EC" id="1.2.4.4"/>
    </reaction>
</comment>
<evidence type="ECO:0000256" key="2">
    <source>
        <dbReference type="ARBA" id="ARBA00004305"/>
    </source>
</evidence>
<comment type="similarity">
    <text evidence="3 9">Belongs to the BCKDHA family.</text>
</comment>
<accession>A0AA35S6I2</accession>
<keyword evidence="12" id="KW-1185">Reference proteome</keyword>
<dbReference type="EC" id="1.2.4.4" evidence="9"/>
<keyword evidence="6" id="KW-0630">Potassium</keyword>
<dbReference type="CDD" id="cd02000">
    <property type="entry name" value="TPP_E1_PDC_ADC_BCADC"/>
    <property type="match status" value="1"/>
</dbReference>
<dbReference type="PANTHER" id="PTHR43380">
    <property type="entry name" value="2-OXOISOVALERATE DEHYDROGENASE SUBUNIT ALPHA, MITOCHONDRIAL"/>
    <property type="match status" value="1"/>
</dbReference>
<comment type="function">
    <text evidence="9">The branched-chain alpha-keto dehydrogenase complex catalyzes the overall conversion of alpha-keto acids to acyl-CoA and CO(2). It contains multiple copies of three enzymatic components: branched-chain alpha-keto acid decarboxylase (E1), lipoamide acyltransferase (E2) and lipoamide dehydrogenase (E3).</text>
</comment>
<evidence type="ECO:0000256" key="9">
    <source>
        <dbReference type="RuleBase" id="RU365014"/>
    </source>
</evidence>
<gene>
    <name evidence="11" type="ORF">GBAR_LOCUS14161</name>
</gene>
<organism evidence="11 12">
    <name type="scientific">Geodia barretti</name>
    <name type="common">Barrett's horny sponge</name>
    <dbReference type="NCBI Taxonomy" id="519541"/>
    <lineage>
        <taxon>Eukaryota</taxon>
        <taxon>Metazoa</taxon>
        <taxon>Porifera</taxon>
        <taxon>Demospongiae</taxon>
        <taxon>Heteroscleromorpha</taxon>
        <taxon>Tetractinellida</taxon>
        <taxon>Astrophorina</taxon>
        <taxon>Geodiidae</taxon>
        <taxon>Geodia</taxon>
    </lineage>
</organism>
<keyword evidence="9" id="KW-0786">Thiamine pyrophosphate</keyword>
<dbReference type="InterPro" id="IPR050771">
    <property type="entry name" value="Alpha-ketoacid_DH_E1_comp"/>
</dbReference>
<keyword evidence="4" id="KW-0479">Metal-binding</keyword>
<evidence type="ECO:0000313" key="12">
    <source>
        <dbReference type="Proteomes" id="UP001174909"/>
    </source>
</evidence>
<dbReference type="Proteomes" id="UP001174909">
    <property type="component" value="Unassembled WGS sequence"/>
</dbReference>
<comment type="caution">
    <text evidence="11">The sequence shown here is derived from an EMBL/GenBank/DDBJ whole genome shotgun (WGS) entry which is preliminary data.</text>
</comment>
<dbReference type="Pfam" id="PF00676">
    <property type="entry name" value="E1_dh"/>
    <property type="match status" value="1"/>
</dbReference>
<dbReference type="EMBL" id="CASHTH010002072">
    <property type="protein sequence ID" value="CAI8024373.1"/>
    <property type="molecule type" value="Genomic_DNA"/>
</dbReference>
<dbReference type="GO" id="GO:0046872">
    <property type="term" value="F:metal ion binding"/>
    <property type="evidence" value="ECO:0007669"/>
    <property type="project" value="UniProtKB-KW"/>
</dbReference>
<dbReference type="PANTHER" id="PTHR43380:SF1">
    <property type="entry name" value="2-OXOISOVALERATE DEHYDROGENASE SUBUNIT ALPHA, MITOCHONDRIAL"/>
    <property type="match status" value="1"/>
</dbReference>
<name>A0AA35S6I2_GEOBA</name>
<evidence type="ECO:0000256" key="6">
    <source>
        <dbReference type="ARBA" id="ARBA00022958"/>
    </source>
</evidence>
<proteinExistence type="inferred from homology"/>
<evidence type="ECO:0000256" key="3">
    <source>
        <dbReference type="ARBA" id="ARBA00008646"/>
    </source>
</evidence>
<feature type="domain" description="Dehydrogenase E1 component" evidence="10">
    <location>
        <begin position="95"/>
        <end position="385"/>
    </location>
</feature>
<dbReference type="InterPro" id="IPR029061">
    <property type="entry name" value="THDP-binding"/>
</dbReference>
<evidence type="ECO:0000313" key="11">
    <source>
        <dbReference type="EMBL" id="CAI8024373.1"/>
    </source>
</evidence>
<sequence>MAAGAARLVGRLGLLVGRRARNYGRMGYSDSAPSRGPEYTTDLAEATVSLTSKQPLPVYRVLSAGGEMLDPSQDPGLPGETVVRMYEKMVGLCQVDQQLYKAQRMGLISFYMTSYGEEATHFGSAAALHEKDMVYAQYREPGVLLWRGFSLDQMVDQCFNNRHDLAHGRQMPVHYGSPEHYFQFISSPLATQMPQAPGYAHGLKQAGSDNCVIVYFGDGAAQEGDAHAAMNFAATLKCPVIFFCRNNGYAISTPVEENYKGDGLAQRALGYGMEGYRVDGNDVLAVYNVTKKARELVVDEGAPVLIEAMTYRLGSHSTSDDQTGYQDMSEVKDWRERYFPRDRLRGYLQSQGLWDQEKEDELVSVTNETIRSAIKRARAEKKPSLEHMFTDVYDVPPLRLRRQKEEVQAMVAKYPEHFPTASHE</sequence>
<evidence type="ECO:0000256" key="7">
    <source>
        <dbReference type="ARBA" id="ARBA00023002"/>
    </source>
</evidence>
<evidence type="ECO:0000256" key="4">
    <source>
        <dbReference type="ARBA" id="ARBA00022723"/>
    </source>
</evidence>
<dbReference type="FunFam" id="3.40.50.970:FF:000015">
    <property type="entry name" value="2-oxoisovalerate dehydrogenase subunit alpha"/>
    <property type="match status" value="1"/>
</dbReference>
<dbReference type="GO" id="GO:0009083">
    <property type="term" value="P:branched-chain amino acid catabolic process"/>
    <property type="evidence" value="ECO:0007669"/>
    <property type="project" value="TreeGrafter"/>
</dbReference>
<keyword evidence="8" id="KW-0496">Mitochondrion</keyword>
<evidence type="ECO:0000256" key="8">
    <source>
        <dbReference type="ARBA" id="ARBA00023128"/>
    </source>
</evidence>
<dbReference type="InterPro" id="IPR001017">
    <property type="entry name" value="DH_E1"/>
</dbReference>
<protein>
    <recommendedName>
        <fullName evidence="9">2-oxoisovalerate dehydrogenase subunit alpha</fullName>
        <ecNumber evidence="9">1.2.4.4</ecNumber>
    </recommendedName>
    <alternativeName>
        <fullName evidence="9">Branched-chain alpha-keto acid dehydrogenase E1 component alpha chain</fullName>
    </alternativeName>
</protein>
<dbReference type="Gene3D" id="3.40.50.970">
    <property type="match status" value="1"/>
</dbReference>